<accession>A0A7W3J9R5</accession>
<comment type="similarity">
    <text evidence="1">Belongs to the enoyl-CoA hydratase/isomerase family.</text>
</comment>
<organism evidence="2 3">
    <name type="scientific">Promicromonospora sukumoe</name>
    <dbReference type="NCBI Taxonomy" id="88382"/>
    <lineage>
        <taxon>Bacteria</taxon>
        <taxon>Bacillati</taxon>
        <taxon>Actinomycetota</taxon>
        <taxon>Actinomycetes</taxon>
        <taxon>Micrococcales</taxon>
        <taxon>Promicromonosporaceae</taxon>
        <taxon>Promicromonospora</taxon>
    </lineage>
</organism>
<comment type="caution">
    <text evidence="2">The sequence shown here is derived from an EMBL/GenBank/DDBJ whole genome shotgun (WGS) entry which is preliminary data.</text>
</comment>
<evidence type="ECO:0000313" key="3">
    <source>
        <dbReference type="Proteomes" id="UP000540568"/>
    </source>
</evidence>
<dbReference type="CDD" id="cd06558">
    <property type="entry name" value="crotonase-like"/>
    <property type="match status" value="1"/>
</dbReference>
<dbReference type="GO" id="GO:0004300">
    <property type="term" value="F:enoyl-CoA hydratase activity"/>
    <property type="evidence" value="ECO:0007669"/>
    <property type="project" value="UniProtKB-EC"/>
</dbReference>
<protein>
    <submittedName>
        <fullName evidence="2">Enoyl-CoA hydratase/methylglutaconyl-CoA hydratase</fullName>
        <ecNumber evidence="2">4.2.1.17</ecNumber>
        <ecNumber evidence="2">4.2.1.18</ecNumber>
    </submittedName>
</protein>
<dbReference type="InterPro" id="IPR014748">
    <property type="entry name" value="Enoyl-CoA_hydra_C"/>
</dbReference>
<name>A0A7W3J9R5_9MICO</name>
<dbReference type="PANTHER" id="PTHR42964:SF1">
    <property type="entry name" value="POLYKETIDE BIOSYNTHESIS ENOYL-COA HYDRATASE PKSH-RELATED"/>
    <property type="match status" value="1"/>
</dbReference>
<keyword evidence="2" id="KW-0456">Lyase</keyword>
<dbReference type="PANTHER" id="PTHR42964">
    <property type="entry name" value="ENOYL-COA HYDRATASE"/>
    <property type="match status" value="1"/>
</dbReference>
<dbReference type="Pfam" id="PF00378">
    <property type="entry name" value="ECH_1"/>
    <property type="match status" value="1"/>
</dbReference>
<dbReference type="Proteomes" id="UP000540568">
    <property type="component" value="Unassembled WGS sequence"/>
</dbReference>
<dbReference type="SUPFAM" id="SSF52096">
    <property type="entry name" value="ClpP/crotonase"/>
    <property type="match status" value="1"/>
</dbReference>
<gene>
    <name evidence="2" type="ORF">FHX71_002849</name>
</gene>
<proteinExistence type="inferred from homology"/>
<dbReference type="GO" id="GO:0004490">
    <property type="term" value="F:methylglutaconyl-CoA hydratase activity"/>
    <property type="evidence" value="ECO:0007669"/>
    <property type="project" value="UniProtKB-EC"/>
</dbReference>
<keyword evidence="3" id="KW-1185">Reference proteome</keyword>
<dbReference type="RefSeq" id="WP_182617325.1">
    <property type="nucleotide sequence ID" value="NZ_BAAATF010000003.1"/>
</dbReference>
<dbReference type="InterPro" id="IPR001753">
    <property type="entry name" value="Enoyl-CoA_hydra/iso"/>
</dbReference>
<dbReference type="AlphaFoldDB" id="A0A7W3J9R5"/>
<dbReference type="Gene3D" id="1.10.12.10">
    <property type="entry name" value="Lyase 2-enoyl-coa Hydratase, Chain A, domain 2"/>
    <property type="match status" value="1"/>
</dbReference>
<evidence type="ECO:0000256" key="1">
    <source>
        <dbReference type="ARBA" id="ARBA00005254"/>
    </source>
</evidence>
<evidence type="ECO:0000313" key="2">
    <source>
        <dbReference type="EMBL" id="MBA8808907.1"/>
    </source>
</evidence>
<reference evidence="2 3" key="1">
    <citation type="submission" date="2020-07" db="EMBL/GenBank/DDBJ databases">
        <title>Sequencing the genomes of 1000 actinobacteria strains.</title>
        <authorList>
            <person name="Klenk H.-P."/>
        </authorList>
    </citation>
    <scope>NUCLEOTIDE SEQUENCE [LARGE SCALE GENOMIC DNA]</scope>
    <source>
        <strain evidence="2 3">DSM 44121</strain>
    </source>
</reference>
<dbReference type="EC" id="4.2.1.17" evidence="2"/>
<dbReference type="InterPro" id="IPR029045">
    <property type="entry name" value="ClpP/crotonase-like_dom_sf"/>
</dbReference>
<sequence>MTAISQVAYDVVALDRPDAAPDAPSDAQPVAYARITLDAPRRRNALSLALLDELRAALDRAAHDDVRAVVLAASGSAFCSGADLTEALADGMSVSARRLAEVLRDLLALPKPVVARVHGPVRAGGIGLVAACDVAVSADQITYAFTEARLALAPAVISLAVLPRMTPRAASRTFLTGAPFTAAEAAEWGLVTRAVPLDGLDTEVDAVLRGLAAGDPQGLAATKALLNADTLARFDAQVDDVVTSSADLFASPQARAAMEKLLAR</sequence>
<dbReference type="EMBL" id="JACGWV010000001">
    <property type="protein sequence ID" value="MBA8808907.1"/>
    <property type="molecule type" value="Genomic_DNA"/>
</dbReference>
<dbReference type="InterPro" id="IPR051683">
    <property type="entry name" value="Enoyl-CoA_Hydratase/Isomerase"/>
</dbReference>
<dbReference type="Gene3D" id="3.90.226.10">
    <property type="entry name" value="2-enoyl-CoA Hydratase, Chain A, domain 1"/>
    <property type="match status" value="1"/>
</dbReference>
<dbReference type="EC" id="4.2.1.18" evidence="2"/>